<dbReference type="EMBL" id="JXNT01000001">
    <property type="protein sequence ID" value="ODM24157.1"/>
    <property type="molecule type" value="Genomic_DNA"/>
</dbReference>
<evidence type="ECO:0000313" key="3">
    <source>
        <dbReference type="EMBL" id="ODM24546.1"/>
    </source>
</evidence>
<comment type="caution">
    <text evidence="2">The sequence shown here is derived from an EMBL/GenBank/DDBJ whole genome shotgun (WGS) entry which is preliminary data.</text>
</comment>
<reference evidence="2 4" key="1">
    <citation type="journal article" date="2016" name="BMC Genomics">
        <title>Comparative genomic and transcriptomic analyses of the Fuzhuan brick tea-fermentation fungus Aspergillus cristatus.</title>
        <authorList>
            <person name="Ge Y."/>
            <person name="Wang Y."/>
            <person name="Liu Y."/>
            <person name="Tan Y."/>
            <person name="Ren X."/>
            <person name="Zhang X."/>
            <person name="Hyde K.D."/>
            <person name="Liu Y."/>
            <person name="Liu Z."/>
        </authorList>
    </citation>
    <scope>NUCLEOTIDE SEQUENCE [LARGE SCALE GENOMIC DNA]</scope>
    <source>
        <strain evidence="2 4">GZAAS20.1005</strain>
    </source>
</reference>
<dbReference type="VEuPathDB" id="FungiDB:SI65_01747"/>
<evidence type="ECO:0000313" key="4">
    <source>
        <dbReference type="Proteomes" id="UP000094569"/>
    </source>
</evidence>
<accession>A0A1E3BTF1</accession>
<feature type="domain" description="DUF7770" evidence="1">
    <location>
        <begin position="33"/>
        <end position="128"/>
    </location>
</feature>
<gene>
    <name evidence="2" type="ORF">SI65_01747</name>
    <name evidence="3" type="ORF">SI65_02136</name>
</gene>
<evidence type="ECO:0000313" key="2">
    <source>
        <dbReference type="EMBL" id="ODM24157.1"/>
    </source>
</evidence>
<protein>
    <recommendedName>
        <fullName evidence="1">DUF7770 domain-containing protein</fullName>
    </recommendedName>
</protein>
<dbReference type="AlphaFoldDB" id="A0A1E3BTF1"/>
<dbReference type="VEuPathDB" id="FungiDB:SI65_02136"/>
<keyword evidence="4" id="KW-1185">Reference proteome</keyword>
<name>A0A1E3BTF1_ASPCR</name>
<evidence type="ECO:0000259" key="1">
    <source>
        <dbReference type="Pfam" id="PF24968"/>
    </source>
</evidence>
<proteinExistence type="predicted"/>
<dbReference type="Pfam" id="PF24968">
    <property type="entry name" value="DUF7770"/>
    <property type="match status" value="1"/>
</dbReference>
<sequence length="145" mass="15934">MTTFKITHFIPSKHQPQILSSPVTRILAVAHEQQADTNHWCFYLQSSPDTSICLDCQPSYSGPSTNIQGGSKANPILSELPYLLPPDAQAHFALDVVPGLTVAGVYDRLVEHGHHKYEFDSKGVGCRLLGHGADGSFAEREYHYG</sequence>
<dbReference type="Proteomes" id="UP000094569">
    <property type="component" value="Unassembled WGS sequence"/>
</dbReference>
<dbReference type="InterPro" id="IPR056672">
    <property type="entry name" value="DUF7770"/>
</dbReference>
<dbReference type="EMBL" id="JXNT01000001">
    <property type="protein sequence ID" value="ODM24546.1"/>
    <property type="molecule type" value="Genomic_DNA"/>
</dbReference>
<organism evidence="2 4">
    <name type="scientific">Aspergillus cristatus</name>
    <name type="common">Chinese Fuzhuan brick tea-fermentation fungus</name>
    <name type="synonym">Eurotium cristatum</name>
    <dbReference type="NCBI Taxonomy" id="573508"/>
    <lineage>
        <taxon>Eukaryota</taxon>
        <taxon>Fungi</taxon>
        <taxon>Dikarya</taxon>
        <taxon>Ascomycota</taxon>
        <taxon>Pezizomycotina</taxon>
        <taxon>Eurotiomycetes</taxon>
        <taxon>Eurotiomycetidae</taxon>
        <taxon>Eurotiales</taxon>
        <taxon>Aspergillaceae</taxon>
        <taxon>Aspergillus</taxon>
        <taxon>Aspergillus subgen. Aspergillus</taxon>
    </lineage>
</organism>
<dbReference type="STRING" id="573508.A0A1E3BTF1"/>
<dbReference type="OrthoDB" id="3527137at2759"/>